<reference evidence="3" key="1">
    <citation type="journal article" date="2019" name="Int. J. Syst. Evol. Microbiol.">
        <title>The Global Catalogue of Microorganisms (GCM) 10K type strain sequencing project: providing services to taxonomists for standard genome sequencing and annotation.</title>
        <authorList>
            <consortium name="The Broad Institute Genomics Platform"/>
            <consortium name="The Broad Institute Genome Sequencing Center for Infectious Disease"/>
            <person name="Wu L."/>
            <person name="Ma J."/>
        </authorList>
    </citation>
    <scope>NUCLEOTIDE SEQUENCE [LARGE SCALE GENOMIC DNA]</scope>
    <source>
        <strain evidence="3">JCM 16112</strain>
    </source>
</reference>
<keyword evidence="1" id="KW-0812">Transmembrane</keyword>
<comment type="caution">
    <text evidence="2">The sequence shown here is derived from an EMBL/GenBank/DDBJ whole genome shotgun (WGS) entry which is preliminary data.</text>
</comment>
<feature type="transmembrane region" description="Helical" evidence="1">
    <location>
        <begin position="110"/>
        <end position="128"/>
    </location>
</feature>
<evidence type="ECO:0000313" key="3">
    <source>
        <dbReference type="Proteomes" id="UP001500469"/>
    </source>
</evidence>
<keyword evidence="1" id="KW-0472">Membrane</keyword>
<gene>
    <name evidence="2" type="ORF">GCM10009119_40060</name>
</gene>
<evidence type="ECO:0000256" key="1">
    <source>
        <dbReference type="SAM" id="Phobius"/>
    </source>
</evidence>
<evidence type="ECO:0000313" key="2">
    <source>
        <dbReference type="EMBL" id="GAA0881036.1"/>
    </source>
</evidence>
<organism evidence="2 3">
    <name type="scientific">Algoriphagus jejuensis</name>
    <dbReference type="NCBI Taxonomy" id="419934"/>
    <lineage>
        <taxon>Bacteria</taxon>
        <taxon>Pseudomonadati</taxon>
        <taxon>Bacteroidota</taxon>
        <taxon>Cytophagia</taxon>
        <taxon>Cytophagales</taxon>
        <taxon>Cyclobacteriaceae</taxon>
        <taxon>Algoriphagus</taxon>
    </lineage>
</organism>
<proteinExistence type="predicted"/>
<feature type="transmembrane region" description="Helical" evidence="1">
    <location>
        <begin position="53"/>
        <end position="71"/>
    </location>
</feature>
<name>A0ABP3YHK7_9BACT</name>
<accession>A0ABP3YHK7</accession>
<dbReference type="Proteomes" id="UP001500469">
    <property type="component" value="Unassembled WGS sequence"/>
</dbReference>
<protein>
    <submittedName>
        <fullName evidence="2">Uncharacterized protein</fullName>
    </submittedName>
</protein>
<dbReference type="RefSeq" id="WP_343854708.1">
    <property type="nucleotide sequence ID" value="NZ_BAAAFI010000048.1"/>
</dbReference>
<sequence>MNPKKNDPLDSMKRWVTEVGMDTPREDFHLSVLKKIETLPPTTDSYQPVIAPLGWKMILVFISSIVAWTIFSSPDSREAGTLLDKFPQLKLPMLHFDAFDINFPTLDLSIQFQLGLAIFFIMSFLVFVSKLRDNRAGA</sequence>
<keyword evidence="1" id="KW-1133">Transmembrane helix</keyword>
<dbReference type="EMBL" id="BAAAFI010000048">
    <property type="protein sequence ID" value="GAA0881036.1"/>
    <property type="molecule type" value="Genomic_DNA"/>
</dbReference>
<keyword evidence="3" id="KW-1185">Reference proteome</keyword>